<dbReference type="GO" id="GO:0006629">
    <property type="term" value="P:lipid metabolic process"/>
    <property type="evidence" value="ECO:0007669"/>
    <property type="project" value="InterPro"/>
</dbReference>
<evidence type="ECO:0000256" key="1">
    <source>
        <dbReference type="SAM" id="Phobius"/>
    </source>
</evidence>
<feature type="transmembrane region" description="Helical" evidence="1">
    <location>
        <begin position="12"/>
        <end position="33"/>
    </location>
</feature>
<dbReference type="PIRSF" id="PIRSF006162">
    <property type="entry name" value="PgpA"/>
    <property type="match status" value="1"/>
</dbReference>
<dbReference type="GO" id="GO:0008962">
    <property type="term" value="F:phosphatidylglycerophosphatase activity"/>
    <property type="evidence" value="ECO:0007669"/>
    <property type="project" value="InterPro"/>
</dbReference>
<dbReference type="InterPro" id="IPR036681">
    <property type="entry name" value="PgpA-like_sf"/>
</dbReference>
<dbReference type="OrthoDB" id="9804091at2"/>
<keyword evidence="1" id="KW-1133">Transmembrane helix</keyword>
<sequence length="151" mass="16715">MNKAIASIFGIGYIKGGGTIAAIVACAAVYFLWRLPAFANPWYLLVITLLVTLLGVYVGNKVEPYWGKDSYRVVIDEVAGMLVVMLFIPHNIYFLLIGLVLFRFFDIVKPLYIRKMEAFPGGTGVMMDDVLAGGYANVLLQIIVLVSGIFW</sequence>
<proteinExistence type="predicted"/>
<dbReference type="InterPro" id="IPR026037">
    <property type="entry name" value="PgpA"/>
</dbReference>
<dbReference type="RefSeq" id="WP_146383212.1">
    <property type="nucleotide sequence ID" value="NZ_VOEJ01000009.1"/>
</dbReference>
<dbReference type="InterPro" id="IPR007686">
    <property type="entry name" value="YutG/PgpA"/>
</dbReference>
<dbReference type="SUPFAM" id="SSF101307">
    <property type="entry name" value="YutG-like"/>
    <property type="match status" value="1"/>
</dbReference>
<evidence type="ECO:0000313" key="3">
    <source>
        <dbReference type="EMBL" id="TWR25241.1"/>
    </source>
</evidence>
<accession>A0A563U272</accession>
<feature type="transmembrane region" description="Helical" evidence="1">
    <location>
        <begin position="79"/>
        <end position="105"/>
    </location>
</feature>
<dbReference type="Proteomes" id="UP000320042">
    <property type="component" value="Unassembled WGS sequence"/>
</dbReference>
<dbReference type="EMBL" id="VOEJ01000009">
    <property type="protein sequence ID" value="TWR25241.1"/>
    <property type="molecule type" value="Genomic_DNA"/>
</dbReference>
<dbReference type="CDD" id="cd06971">
    <property type="entry name" value="PgpA"/>
    <property type="match status" value="1"/>
</dbReference>
<keyword evidence="1" id="KW-0472">Membrane</keyword>
<comment type="caution">
    <text evidence="3">The sequence shown here is derived from an EMBL/GenBank/DDBJ whole genome shotgun (WGS) entry which is preliminary data.</text>
</comment>
<dbReference type="Pfam" id="PF04608">
    <property type="entry name" value="PgpA"/>
    <property type="match status" value="1"/>
</dbReference>
<dbReference type="AlphaFoldDB" id="A0A563U272"/>
<protein>
    <submittedName>
        <fullName evidence="3">Phosphatidylglycerophosphatase A</fullName>
    </submittedName>
</protein>
<keyword evidence="1" id="KW-0812">Transmembrane</keyword>
<name>A0A563U272_9SPHI</name>
<feature type="domain" description="YutG/PgpA" evidence="2">
    <location>
        <begin position="5"/>
        <end position="143"/>
    </location>
</feature>
<reference evidence="3 4" key="1">
    <citation type="submission" date="2019-07" db="EMBL/GenBank/DDBJ databases">
        <authorList>
            <person name="Kim J."/>
        </authorList>
    </citation>
    <scope>NUCLEOTIDE SEQUENCE [LARGE SCALE GENOMIC DNA]</scope>
    <source>
        <strain evidence="4">dk17</strain>
    </source>
</reference>
<dbReference type="PANTHER" id="PTHR36305:SF1">
    <property type="entry name" value="PHOSPHATIDYLGLYCEROPHOSPHATASE A"/>
    <property type="match status" value="1"/>
</dbReference>
<dbReference type="PANTHER" id="PTHR36305">
    <property type="entry name" value="PHOSPHATIDYLGLYCEROPHOSPHATASE A"/>
    <property type="match status" value="1"/>
</dbReference>
<keyword evidence="4" id="KW-1185">Reference proteome</keyword>
<feature type="transmembrane region" description="Helical" evidence="1">
    <location>
        <begin position="130"/>
        <end position="150"/>
    </location>
</feature>
<feature type="transmembrane region" description="Helical" evidence="1">
    <location>
        <begin position="39"/>
        <end position="58"/>
    </location>
</feature>
<evidence type="ECO:0000259" key="2">
    <source>
        <dbReference type="Pfam" id="PF04608"/>
    </source>
</evidence>
<gene>
    <name evidence="3" type="ORF">FPZ43_17375</name>
</gene>
<evidence type="ECO:0000313" key="4">
    <source>
        <dbReference type="Proteomes" id="UP000320042"/>
    </source>
</evidence>
<dbReference type="PROSITE" id="PS51257">
    <property type="entry name" value="PROKAR_LIPOPROTEIN"/>
    <property type="match status" value="1"/>
</dbReference>
<organism evidence="3 4">
    <name type="scientific">Mucilaginibacter pallidiroseus</name>
    <dbReference type="NCBI Taxonomy" id="2599295"/>
    <lineage>
        <taxon>Bacteria</taxon>
        <taxon>Pseudomonadati</taxon>
        <taxon>Bacteroidota</taxon>
        <taxon>Sphingobacteriia</taxon>
        <taxon>Sphingobacteriales</taxon>
        <taxon>Sphingobacteriaceae</taxon>
        <taxon>Mucilaginibacter</taxon>
    </lineage>
</organism>